<sequence length="214" mass="24481">MSQSKVALIVEKIYQLLMINVCFFITTLPLMMAFIMLKPEIFTIPIYFIVGIPLGPSLFSIVYCLNKISAEHEIQVFKAFFSYWKRVFKLSLILTMFLMMVISVGIVDLQFFSTISFLQWLNPVIILLISLSIIIYSNALFLHQKEKSSVKELIKISIYVTFKNSIISFVNGLLLTVLILGMIIKPAFGFLILPSLLIAVLLWNSQKLVEINNK</sequence>
<dbReference type="AlphaFoldDB" id="A0A369AQH2"/>
<organism evidence="1 2">
    <name type="scientific">Vagococcus fluvialis</name>
    <dbReference type="NCBI Taxonomy" id="2738"/>
    <lineage>
        <taxon>Bacteria</taxon>
        <taxon>Bacillati</taxon>
        <taxon>Bacillota</taxon>
        <taxon>Bacilli</taxon>
        <taxon>Lactobacillales</taxon>
        <taxon>Enterococcaceae</taxon>
        <taxon>Vagococcus</taxon>
    </lineage>
</organism>
<keyword evidence="2" id="KW-1185">Reference proteome</keyword>
<evidence type="ECO:0008006" key="3">
    <source>
        <dbReference type="Google" id="ProtNLM"/>
    </source>
</evidence>
<reference evidence="1 2" key="1">
    <citation type="submission" date="2017-05" db="EMBL/GenBank/DDBJ databases">
        <title>Vagococcus spp. assemblies.</title>
        <authorList>
            <person name="Gulvik C.A."/>
        </authorList>
    </citation>
    <scope>NUCLEOTIDE SEQUENCE [LARGE SCALE GENOMIC DNA]</scope>
    <source>
        <strain evidence="1 2">NCFB 2497</strain>
    </source>
</reference>
<protein>
    <recommendedName>
        <fullName evidence="3">Membrane protein YesL</fullName>
    </recommendedName>
</protein>
<dbReference type="OrthoDB" id="2965305at2"/>
<evidence type="ECO:0000313" key="1">
    <source>
        <dbReference type="EMBL" id="RST99026.1"/>
    </source>
</evidence>
<name>A0A369AQH2_9ENTE</name>
<dbReference type="InterPro" id="IPR006938">
    <property type="entry name" value="DUF624"/>
</dbReference>
<dbReference type="GeneID" id="63147477"/>
<dbReference type="EMBL" id="NGJX01000017">
    <property type="protein sequence ID" value="RST99026.1"/>
    <property type="molecule type" value="Genomic_DNA"/>
</dbReference>
<accession>A0A369AQH2</accession>
<proteinExistence type="predicted"/>
<evidence type="ECO:0000313" key="2">
    <source>
        <dbReference type="Proteomes" id="UP000288197"/>
    </source>
</evidence>
<comment type="caution">
    <text evidence="1">The sequence shown here is derived from an EMBL/GenBank/DDBJ whole genome shotgun (WGS) entry which is preliminary data.</text>
</comment>
<dbReference type="Pfam" id="PF04854">
    <property type="entry name" value="DUF624"/>
    <property type="match status" value="1"/>
</dbReference>
<gene>
    <name evidence="1" type="ORF">CBF32_12360</name>
</gene>
<dbReference type="Proteomes" id="UP000288197">
    <property type="component" value="Unassembled WGS sequence"/>
</dbReference>
<dbReference type="RefSeq" id="WP_114290489.1">
    <property type="nucleotide sequence ID" value="NZ_NGJX01000017.1"/>
</dbReference>